<dbReference type="AlphaFoldDB" id="W6YUH3"/>
<dbReference type="OrthoDB" id="3694332at2759"/>
<dbReference type="GeneID" id="19151152"/>
<dbReference type="HOGENOM" id="CLU_728733_0_0_1"/>
<gene>
    <name evidence="2" type="ORF">COCCADRAFT_81355</name>
</gene>
<proteinExistence type="predicted"/>
<keyword evidence="3" id="KW-1185">Reference proteome</keyword>
<protein>
    <submittedName>
        <fullName evidence="2">Uncharacterized protein</fullName>
    </submittedName>
</protein>
<feature type="non-terminal residue" evidence="2">
    <location>
        <position position="1"/>
    </location>
</feature>
<dbReference type="Proteomes" id="UP000053841">
    <property type="component" value="Unassembled WGS sequence"/>
</dbReference>
<name>W6YUH3_COCC2</name>
<feature type="region of interest" description="Disordered" evidence="1">
    <location>
        <begin position="160"/>
        <end position="199"/>
    </location>
</feature>
<reference evidence="2 3" key="1">
    <citation type="journal article" date="2013" name="PLoS Genet.">
        <title>Comparative genome structure, secondary metabolite, and effector coding capacity across Cochliobolus pathogens.</title>
        <authorList>
            <person name="Condon B.J."/>
            <person name="Leng Y."/>
            <person name="Wu D."/>
            <person name="Bushley K.E."/>
            <person name="Ohm R.A."/>
            <person name="Otillar R."/>
            <person name="Martin J."/>
            <person name="Schackwitz W."/>
            <person name="Grimwood J."/>
            <person name="MohdZainudin N."/>
            <person name="Xue C."/>
            <person name="Wang R."/>
            <person name="Manning V.A."/>
            <person name="Dhillon B."/>
            <person name="Tu Z.J."/>
            <person name="Steffenson B.J."/>
            <person name="Salamov A."/>
            <person name="Sun H."/>
            <person name="Lowry S."/>
            <person name="LaButti K."/>
            <person name="Han J."/>
            <person name="Copeland A."/>
            <person name="Lindquist E."/>
            <person name="Barry K."/>
            <person name="Schmutz J."/>
            <person name="Baker S.E."/>
            <person name="Ciuffetti L.M."/>
            <person name="Grigoriev I.V."/>
            <person name="Zhong S."/>
            <person name="Turgeon B.G."/>
        </authorList>
    </citation>
    <scope>NUCLEOTIDE SEQUENCE [LARGE SCALE GENOMIC DNA]</scope>
    <source>
        <strain evidence="2 3">26-R-13</strain>
    </source>
</reference>
<feature type="compositionally biased region" description="Pro residues" evidence="1">
    <location>
        <begin position="181"/>
        <end position="199"/>
    </location>
</feature>
<dbReference type="KEGG" id="bze:COCCADRAFT_81355"/>
<evidence type="ECO:0000313" key="2">
    <source>
        <dbReference type="EMBL" id="EUC39114.1"/>
    </source>
</evidence>
<dbReference type="RefSeq" id="XP_007706577.1">
    <property type="nucleotide sequence ID" value="XM_007708387.1"/>
</dbReference>
<evidence type="ECO:0000256" key="1">
    <source>
        <dbReference type="SAM" id="MobiDB-lite"/>
    </source>
</evidence>
<evidence type="ECO:0000313" key="3">
    <source>
        <dbReference type="Proteomes" id="UP000053841"/>
    </source>
</evidence>
<sequence length="380" mass="42483">IQLAGTMMECCDNDELSLRLYQTLTGAGFANRPASPPDEMEIEYEPLLNTLEELTLASPEEMQACEDTIMADMEEWVPIDDEAQVGNEDKDLKDTDDIPAEQYEQLRAKYLDADCQTTDDVLCACIECIKLYEWDDPAGPSESFGPILYKPTFSTLQPHPESDLPTWAKIPDETPPLSLSPSPPSPLPPNPAPAQRPQINPFPPSIYKTSLLHSPSLSPTSSTPLLPFYTHQYILSLRLLHLRRRWSHLPLSDFTAELGTFSLSLSNASNNLSPWPSLAAWLALYYKTMHGVPRNRRFKVKLGLLKELQGVAMLRARENKAAVMEVVEARGERLVGGVWGEVRRGVQEECEGRGSLELRGLPEFTDEVVGRMSGGWSWVD</sequence>
<accession>W6YUH3</accession>
<organism evidence="2 3">
    <name type="scientific">Cochliobolus carbonum (strain 26-R-13)</name>
    <name type="common">Maize leaf spot fungus</name>
    <name type="synonym">Bipolaris zeicola</name>
    <dbReference type="NCBI Taxonomy" id="930089"/>
    <lineage>
        <taxon>Eukaryota</taxon>
        <taxon>Fungi</taxon>
        <taxon>Dikarya</taxon>
        <taxon>Ascomycota</taxon>
        <taxon>Pezizomycotina</taxon>
        <taxon>Dothideomycetes</taxon>
        <taxon>Pleosporomycetidae</taxon>
        <taxon>Pleosporales</taxon>
        <taxon>Pleosporineae</taxon>
        <taxon>Pleosporaceae</taxon>
        <taxon>Bipolaris</taxon>
    </lineage>
</organism>
<dbReference type="EMBL" id="KI964538">
    <property type="protein sequence ID" value="EUC39114.1"/>
    <property type="molecule type" value="Genomic_DNA"/>
</dbReference>